<dbReference type="InterPro" id="IPR013087">
    <property type="entry name" value="Znf_C2H2_type"/>
</dbReference>
<keyword evidence="4" id="KW-0862">Zinc</keyword>
<feature type="compositionally biased region" description="Basic and acidic residues" evidence="6">
    <location>
        <begin position="1474"/>
        <end position="1485"/>
    </location>
</feature>
<feature type="domain" description="C2H2-type" evidence="7">
    <location>
        <begin position="890"/>
        <end position="912"/>
    </location>
</feature>
<feature type="domain" description="C2H2-type" evidence="7">
    <location>
        <begin position="861"/>
        <end position="888"/>
    </location>
</feature>
<dbReference type="EMBL" id="JBEHCU010007090">
    <property type="protein sequence ID" value="KAL1395580.1"/>
    <property type="molecule type" value="Genomic_DNA"/>
</dbReference>
<dbReference type="Gene3D" id="3.30.160.60">
    <property type="entry name" value="Classic Zinc Finger"/>
    <property type="match status" value="17"/>
</dbReference>
<feature type="domain" description="C2H2-type" evidence="7">
    <location>
        <begin position="103"/>
        <end position="125"/>
    </location>
</feature>
<keyword evidence="2" id="KW-0677">Repeat</keyword>
<name>A0ABD1D7I0_CULPP</name>
<dbReference type="PROSITE" id="PS00028">
    <property type="entry name" value="ZINC_FINGER_C2H2_1"/>
    <property type="match status" value="20"/>
</dbReference>
<gene>
    <name evidence="8" type="ORF">pipiens_011148</name>
</gene>
<dbReference type="GO" id="GO:0006355">
    <property type="term" value="P:regulation of DNA-templated transcription"/>
    <property type="evidence" value="ECO:0007669"/>
    <property type="project" value="UniProtKB-ARBA"/>
</dbReference>
<feature type="domain" description="C2H2-type" evidence="7">
    <location>
        <begin position="252"/>
        <end position="279"/>
    </location>
</feature>
<feature type="domain" description="C2H2-type" evidence="7">
    <location>
        <begin position="1643"/>
        <end position="1670"/>
    </location>
</feature>
<evidence type="ECO:0000256" key="3">
    <source>
        <dbReference type="ARBA" id="ARBA00022771"/>
    </source>
</evidence>
<evidence type="ECO:0000259" key="7">
    <source>
        <dbReference type="PROSITE" id="PS50157"/>
    </source>
</evidence>
<feature type="domain" description="C2H2-type" evidence="7">
    <location>
        <begin position="282"/>
        <end position="309"/>
    </location>
</feature>
<feature type="region of interest" description="Disordered" evidence="6">
    <location>
        <begin position="1053"/>
        <end position="1091"/>
    </location>
</feature>
<evidence type="ECO:0000256" key="2">
    <source>
        <dbReference type="ARBA" id="ARBA00022737"/>
    </source>
</evidence>
<evidence type="ECO:0000256" key="5">
    <source>
        <dbReference type="PROSITE-ProRule" id="PRU00042"/>
    </source>
</evidence>
<dbReference type="InterPro" id="IPR036236">
    <property type="entry name" value="Znf_C2H2_sf"/>
</dbReference>
<keyword evidence="1" id="KW-0479">Metal-binding</keyword>
<feature type="region of interest" description="Disordered" evidence="6">
    <location>
        <begin position="1315"/>
        <end position="1347"/>
    </location>
</feature>
<organism evidence="8 9">
    <name type="scientific">Culex pipiens pipiens</name>
    <name type="common">Northern house mosquito</name>
    <dbReference type="NCBI Taxonomy" id="38569"/>
    <lineage>
        <taxon>Eukaryota</taxon>
        <taxon>Metazoa</taxon>
        <taxon>Ecdysozoa</taxon>
        <taxon>Arthropoda</taxon>
        <taxon>Hexapoda</taxon>
        <taxon>Insecta</taxon>
        <taxon>Pterygota</taxon>
        <taxon>Neoptera</taxon>
        <taxon>Endopterygota</taxon>
        <taxon>Diptera</taxon>
        <taxon>Nematocera</taxon>
        <taxon>Culicoidea</taxon>
        <taxon>Culicidae</taxon>
        <taxon>Culicinae</taxon>
        <taxon>Culicini</taxon>
        <taxon>Culex</taxon>
        <taxon>Culex</taxon>
    </lineage>
</organism>
<feature type="domain" description="C2H2-type" evidence="7">
    <location>
        <begin position="931"/>
        <end position="953"/>
    </location>
</feature>
<protein>
    <recommendedName>
        <fullName evidence="7">C2H2-type domain-containing protein</fullName>
    </recommendedName>
</protein>
<evidence type="ECO:0000313" key="8">
    <source>
        <dbReference type="EMBL" id="KAL1395580.1"/>
    </source>
</evidence>
<dbReference type="PANTHER" id="PTHR24379">
    <property type="entry name" value="KRAB AND ZINC FINGER DOMAIN-CONTAINING"/>
    <property type="match status" value="1"/>
</dbReference>
<evidence type="ECO:0000256" key="6">
    <source>
        <dbReference type="SAM" id="MobiDB-lite"/>
    </source>
</evidence>
<evidence type="ECO:0000256" key="4">
    <source>
        <dbReference type="ARBA" id="ARBA00022833"/>
    </source>
</evidence>
<feature type="domain" description="C2H2-type" evidence="7">
    <location>
        <begin position="319"/>
        <end position="346"/>
    </location>
</feature>
<dbReference type="Pfam" id="PF00096">
    <property type="entry name" value="zf-C2H2"/>
    <property type="match status" value="2"/>
</dbReference>
<feature type="domain" description="C2H2-type" evidence="7">
    <location>
        <begin position="1740"/>
        <end position="1767"/>
    </location>
</feature>
<feature type="domain" description="C2H2-type" evidence="7">
    <location>
        <begin position="1161"/>
        <end position="1188"/>
    </location>
</feature>
<feature type="domain" description="C2H2-type" evidence="7">
    <location>
        <begin position="1686"/>
        <end position="1713"/>
    </location>
</feature>
<comment type="caution">
    <text evidence="8">The sequence shown here is derived from an EMBL/GenBank/DDBJ whole genome shotgun (WGS) entry which is preliminary data.</text>
</comment>
<feature type="domain" description="C2H2-type" evidence="7">
    <location>
        <begin position="587"/>
        <end position="614"/>
    </location>
</feature>
<feature type="domain" description="C2H2-type" evidence="7">
    <location>
        <begin position="718"/>
        <end position="745"/>
    </location>
</feature>
<feature type="compositionally biased region" description="Polar residues" evidence="6">
    <location>
        <begin position="1504"/>
        <end position="1515"/>
    </location>
</feature>
<feature type="compositionally biased region" description="Polar residues" evidence="6">
    <location>
        <begin position="1060"/>
        <end position="1071"/>
    </location>
</feature>
<keyword evidence="9" id="KW-1185">Reference proteome</keyword>
<evidence type="ECO:0000313" key="9">
    <source>
        <dbReference type="Proteomes" id="UP001562425"/>
    </source>
</evidence>
<feature type="region of interest" description="Disordered" evidence="6">
    <location>
        <begin position="680"/>
        <end position="718"/>
    </location>
</feature>
<feature type="domain" description="C2H2-type" evidence="7">
    <location>
        <begin position="431"/>
        <end position="458"/>
    </location>
</feature>
<feature type="domain" description="C2H2-type" evidence="7">
    <location>
        <begin position="1615"/>
        <end position="1642"/>
    </location>
</feature>
<dbReference type="PANTHER" id="PTHR24379:SF121">
    <property type="entry name" value="C2H2-TYPE DOMAIN-CONTAINING PROTEIN"/>
    <property type="match status" value="1"/>
</dbReference>
<proteinExistence type="predicted"/>
<accession>A0ABD1D7I0</accession>
<feature type="region of interest" description="Disordered" evidence="6">
    <location>
        <begin position="731"/>
        <end position="765"/>
    </location>
</feature>
<dbReference type="Pfam" id="PF13912">
    <property type="entry name" value="zf-C2H2_6"/>
    <property type="match status" value="3"/>
</dbReference>
<feature type="domain" description="C2H2-type" evidence="7">
    <location>
        <begin position="1776"/>
        <end position="1798"/>
    </location>
</feature>
<feature type="region of interest" description="Disordered" evidence="6">
    <location>
        <begin position="1474"/>
        <end position="1516"/>
    </location>
</feature>
<feature type="domain" description="C2H2-type" evidence="7">
    <location>
        <begin position="1204"/>
        <end position="1231"/>
    </location>
</feature>
<dbReference type="SUPFAM" id="SSF57667">
    <property type="entry name" value="beta-beta-alpha zinc fingers"/>
    <property type="match status" value="16"/>
</dbReference>
<sequence>MATEQTLEQPSEQLHEHHLLTVVKEEPPDGLETRSASSSFCFETVTKEEVILEDQSESVSGPATDISKEEHPFHCSECNRSFANVWNLNRCVKRHNALRLGLYKCKVCGKCSSDRHTHVRHLAVHRKGSNAEDVSDLEPAGEVKSEESGVSVDENGLFKCVECDRTYKQRNMAVKCTKRHLARRLGLFKCKFCDLRAGTLSDLRRHEARHKPNTELLQAVKPAIPEPKKDLPEAVIIEDQVEHASEKSTEIFKCTECSKTYNTRNNLNRCLKRHIAIKQELFKCEVCEKVSSSKEVHTRHVNTHKQETNQHTQLENGLFKCSECDRTFKSKYSVNKCMRKHEARRLKLYQCKTCNRVSGTLHDLKEHELNHKKRAELHLQSVKAAIQEQDKPLPVAAVKEKSPKEMDGSSEAVAKKALSRHSMEVTKERPFQCSECNKTFKQSALALRCERGHNNIKLGRYKCETCGKCCCSKYALKKHEDIHKKEDYKSDEDDSLFKCSECPRRFREQFLAKRCARRHSAKRLGLYECNICKLRLGNSTELRTHELVHKRTEQDKTFACDVCDARFAYRASITKHKRRYHTGELRFTCHKCNVKFPTRAELLTHITRHDWDETKHKYSAKLVKADDGNYLCTICNKKFINRAPANAHVFRHMNLIEGLFVCKTCGLRCGDAYEHKIHSQIHKKPEEATDASDGKPPPEGTDENPSKEGDTVGKSTPLDCKTCRKRLRTKQSLERHEITHRIRKKNSTDFAAAQAAKKSNKTEETGSSFCYETVTKEELIIEDDALGESGEDVEQEVDSRNSLKENIVKEDKAGRGQKEESRESVMEPSGLKEGAIQQNENEVSKNDNLEQHLQGDSSSRMECDICQKGFMTKRNFETHQTLHEKRQTPLECPRCQEEFYDKYSLTMHYEAHEDVVKSKHDDLLVEDEDGYRCLLCDKTFRDREKIIGHVQRHMNVIEGVYHCKVCGLRCGGNGDYQLHIKIHKDNAADQRALPREIEGVHTDYDPPSGKGEACVKSDLPLHCKTCNRFFNSKTNLNVHLWKSKLRIIRPNFKPGESVSKVPTQRTQHSTVSPNPSKPQKRRKPRSRLLKRDDSQIFTDENGFYNCTKCDYKTVKPNMFRGHVRGHRALEVGLYTCEVCQMRFPNKDHLFYHKKTHLKERFECLTCHEKFATKKDLFKHRLIHTKNVITKQFMEKVTEDEKGVFTCSICGNTHTERKYAISHFRKHVTEKFMCQICEKRCGSKRDLVQHIESQHEKLRFRCSTCKERFETRTALLEHKREHKSDSKKIRRIDDRYHCTRCDKSYSRRENALNHFKSHGSKEDDAAQSTDSQSDVVKEEPPEDDTETSSFCYETVTKEEVTLEDPAEHAAETTSNELPFKCSECNKSFDHVTKLNRCVRRHNVIKAGLFKCSICEKSFVNSIEQSRHERVHQREQEPKPLLKKTKAGRVAPLAECKICGKRLNKTSLKRHELIFHETNTESEKQPSEDAVESSPQSEEKDVRPSTIGQPTESQQKKLTVKALQKQRAEKRKKFFLSKIPAASVKNQYVGNDEQVDRAKCLQSFLGKRGTTLPYDLSKQDKDQDGFFNCSKCEYKTERLNLLRIHLRGHKSLELGLFTCDVCQMCFKTNLILVRHKKSHEKGNTFECHTCHEKFINKSELFLHRNVHSKVKVTRQFVEQVTVDENGIYTCSICGKTQKNRRHATSHFRLHTYDKYKCEICQLRCGGLKYYTRHMETHANPSFTCYTCNEKFENRKGLIRHKQTHFARVRVYLGIDDLYHCTRCEETFPSKQIALTHFKTHPAPILQNESNSDVKLQLKTHNEAAKAQDNISTT</sequence>
<feature type="domain" description="C2H2-type" evidence="7">
    <location>
        <begin position="527"/>
        <end position="554"/>
    </location>
</feature>
<reference evidence="8 9" key="1">
    <citation type="submission" date="2024-05" db="EMBL/GenBank/DDBJ databases">
        <title>Culex pipiens pipiens assembly and annotation.</title>
        <authorList>
            <person name="Alout H."/>
            <person name="Durand T."/>
        </authorList>
    </citation>
    <scope>NUCLEOTIDE SEQUENCE [LARGE SCALE GENOMIC DNA]</scope>
    <source>
        <strain evidence="8">HA-2024</strain>
        <tissue evidence="8">Whole body</tissue>
    </source>
</reference>
<feature type="domain" description="C2H2-type" evidence="7">
    <location>
        <begin position="1378"/>
        <end position="1405"/>
    </location>
</feature>
<feature type="compositionally biased region" description="Basic residues" evidence="6">
    <location>
        <begin position="1078"/>
        <end position="1088"/>
    </location>
</feature>
<feature type="domain" description="C2H2-type" evidence="7">
    <location>
        <begin position="1259"/>
        <end position="1286"/>
    </location>
</feature>
<feature type="domain" description="C2H2-type" evidence="7">
    <location>
        <begin position="1134"/>
        <end position="1161"/>
    </location>
</feature>
<feature type="compositionally biased region" description="Basic and acidic residues" evidence="6">
    <location>
        <begin position="797"/>
        <end position="825"/>
    </location>
</feature>
<dbReference type="PROSITE" id="PS50157">
    <property type="entry name" value="ZINC_FINGER_C2H2_2"/>
    <property type="match status" value="27"/>
</dbReference>
<feature type="compositionally biased region" description="Acidic residues" evidence="6">
    <location>
        <begin position="785"/>
        <end position="796"/>
    </location>
</feature>
<feature type="domain" description="C2H2-type" evidence="7">
    <location>
        <begin position="1408"/>
        <end position="1435"/>
    </location>
</feature>
<feature type="compositionally biased region" description="Basic and acidic residues" evidence="6">
    <location>
        <begin position="731"/>
        <end position="740"/>
    </location>
</feature>
<feature type="domain" description="C2H2-type" evidence="7">
    <location>
        <begin position="461"/>
        <end position="488"/>
    </location>
</feature>
<dbReference type="GO" id="GO:0008270">
    <property type="term" value="F:zinc ion binding"/>
    <property type="evidence" value="ECO:0007669"/>
    <property type="project" value="UniProtKB-KW"/>
</dbReference>
<dbReference type="SMART" id="SM00355">
    <property type="entry name" value="ZnF_C2H2"/>
    <property type="match status" value="39"/>
</dbReference>
<keyword evidence="3 5" id="KW-0863">Zinc-finger</keyword>
<feature type="region of interest" description="Disordered" evidence="6">
    <location>
        <begin position="785"/>
        <end position="835"/>
    </location>
</feature>
<feature type="domain" description="C2H2-type" evidence="7">
    <location>
        <begin position="558"/>
        <end position="586"/>
    </location>
</feature>
<dbReference type="Proteomes" id="UP001562425">
    <property type="component" value="Unassembled WGS sequence"/>
</dbReference>
<feature type="domain" description="C2H2-type" evidence="7">
    <location>
        <begin position="497"/>
        <end position="524"/>
    </location>
</feature>
<evidence type="ECO:0000256" key="1">
    <source>
        <dbReference type="ARBA" id="ARBA00022723"/>
    </source>
</evidence>
<feature type="domain" description="C2H2-type" evidence="7">
    <location>
        <begin position="73"/>
        <end position="100"/>
    </location>
</feature>
<feature type="domain" description="C2H2-type" evidence="7">
    <location>
        <begin position="1295"/>
        <end position="1322"/>
    </location>
</feature>